<dbReference type="InterPro" id="IPR018490">
    <property type="entry name" value="cNMP-bd_dom_sf"/>
</dbReference>
<dbReference type="SUPFAM" id="SSF51206">
    <property type="entry name" value="cAMP-binding domain-like"/>
    <property type="match status" value="1"/>
</dbReference>
<dbReference type="PROSITE" id="PS50042">
    <property type="entry name" value="CNMP_BINDING_3"/>
    <property type="match status" value="1"/>
</dbReference>
<feature type="non-terminal residue" evidence="2">
    <location>
        <position position="1"/>
    </location>
</feature>
<accession>A0A382TKW9</accession>
<protein>
    <recommendedName>
        <fullName evidence="1">Cyclic nucleotide-binding domain-containing protein</fullName>
    </recommendedName>
</protein>
<organism evidence="2">
    <name type="scientific">marine metagenome</name>
    <dbReference type="NCBI Taxonomy" id="408172"/>
    <lineage>
        <taxon>unclassified sequences</taxon>
        <taxon>metagenomes</taxon>
        <taxon>ecological metagenomes</taxon>
    </lineage>
</organism>
<dbReference type="InterPro" id="IPR014710">
    <property type="entry name" value="RmlC-like_jellyroll"/>
</dbReference>
<gene>
    <name evidence="2" type="ORF">METZ01_LOCUS375613</name>
</gene>
<dbReference type="PANTHER" id="PTHR23011">
    <property type="entry name" value="CYCLIC NUCLEOTIDE-BINDING DOMAIN CONTAINING PROTEIN"/>
    <property type="match status" value="1"/>
</dbReference>
<dbReference type="PANTHER" id="PTHR23011:SF28">
    <property type="entry name" value="CYCLIC NUCLEOTIDE-BINDING DOMAIN CONTAINING PROTEIN"/>
    <property type="match status" value="1"/>
</dbReference>
<reference evidence="2" key="1">
    <citation type="submission" date="2018-05" db="EMBL/GenBank/DDBJ databases">
        <authorList>
            <person name="Lanie J.A."/>
            <person name="Ng W.-L."/>
            <person name="Kazmierczak K.M."/>
            <person name="Andrzejewski T.M."/>
            <person name="Davidsen T.M."/>
            <person name="Wayne K.J."/>
            <person name="Tettelin H."/>
            <person name="Glass J.I."/>
            <person name="Rusch D."/>
            <person name="Podicherti R."/>
            <person name="Tsui H.-C.T."/>
            <person name="Winkler M.E."/>
        </authorList>
    </citation>
    <scope>NUCLEOTIDE SEQUENCE</scope>
</reference>
<feature type="non-terminal residue" evidence="2">
    <location>
        <position position="300"/>
    </location>
</feature>
<evidence type="ECO:0000313" key="2">
    <source>
        <dbReference type="EMBL" id="SVD22759.1"/>
    </source>
</evidence>
<proteinExistence type="predicted"/>
<sequence>NYYGLLIAPHSTVHSIPTLGATFTSRHRGLDRTICIIGDNHSQANIVRLSEQGIVSDGTRERIESLLHSPFDLLVADGGAGTLHGDPSDLIHSPADRVVFVHLEKLSNEFNTIFSVASAGKRYTIIEGDASVYIPLVNHYLSQLTGFQSPSRWLHNLLAEAQIKKYNQDDVIIVQGDVSHEQVYFILTGYCDVVQHNGTELQTLASLQAGELIGEMAIITELGLRNASVIARTPVTICVLDELAFSSFIEERNLKQQLMNLWENRPLLSKLPTFDLMSSTVLNKINKIVVVLSAMSGVTN</sequence>
<feature type="domain" description="Cyclic nucleotide-binding" evidence="1">
    <location>
        <begin position="154"/>
        <end position="249"/>
    </location>
</feature>
<name>A0A382TKW9_9ZZZZ</name>
<evidence type="ECO:0000259" key="1">
    <source>
        <dbReference type="PROSITE" id="PS50042"/>
    </source>
</evidence>
<dbReference type="SMART" id="SM00100">
    <property type="entry name" value="cNMP"/>
    <property type="match status" value="1"/>
</dbReference>
<dbReference type="InterPro" id="IPR000595">
    <property type="entry name" value="cNMP-bd_dom"/>
</dbReference>
<dbReference type="EMBL" id="UINC01137428">
    <property type="protein sequence ID" value="SVD22759.1"/>
    <property type="molecule type" value="Genomic_DNA"/>
</dbReference>
<dbReference type="Pfam" id="PF00027">
    <property type="entry name" value="cNMP_binding"/>
    <property type="match status" value="1"/>
</dbReference>
<dbReference type="Gene3D" id="2.60.120.10">
    <property type="entry name" value="Jelly Rolls"/>
    <property type="match status" value="1"/>
</dbReference>
<dbReference type="CDD" id="cd00038">
    <property type="entry name" value="CAP_ED"/>
    <property type="match status" value="1"/>
</dbReference>
<dbReference type="AlphaFoldDB" id="A0A382TKW9"/>